<organism evidence="1 2">
    <name type="scientific">Phanerochaete sordida</name>
    <dbReference type="NCBI Taxonomy" id="48140"/>
    <lineage>
        <taxon>Eukaryota</taxon>
        <taxon>Fungi</taxon>
        <taxon>Dikarya</taxon>
        <taxon>Basidiomycota</taxon>
        <taxon>Agaricomycotina</taxon>
        <taxon>Agaricomycetes</taxon>
        <taxon>Polyporales</taxon>
        <taxon>Phanerochaetaceae</taxon>
        <taxon>Phanerochaete</taxon>
    </lineage>
</organism>
<name>A0A9P3GGF0_9APHY</name>
<keyword evidence="2" id="KW-1185">Reference proteome</keyword>
<gene>
    <name evidence="1" type="ORF">PsYK624_106450</name>
</gene>
<evidence type="ECO:0000313" key="2">
    <source>
        <dbReference type="Proteomes" id="UP000703269"/>
    </source>
</evidence>
<dbReference type="Proteomes" id="UP000703269">
    <property type="component" value="Unassembled WGS sequence"/>
</dbReference>
<dbReference type="AlphaFoldDB" id="A0A9P3GGF0"/>
<protein>
    <submittedName>
        <fullName evidence="1">Uncharacterized protein</fullName>
    </submittedName>
</protein>
<evidence type="ECO:0000313" key="1">
    <source>
        <dbReference type="EMBL" id="GJE94475.1"/>
    </source>
</evidence>
<dbReference type="EMBL" id="BPQB01000040">
    <property type="protein sequence ID" value="GJE94475.1"/>
    <property type="molecule type" value="Genomic_DNA"/>
</dbReference>
<proteinExistence type="predicted"/>
<sequence>MSVGGYGHLQSQVWPALRDITLRWRCRPSDSCTDHSRLDPPLVFLPLFLGFRTPRTKVWSLARRTSEESLTTDRRKGAQDCVPRTPMDISVFNVVNPVIADGHWDAGGNAETRTYMPAGSGEAD</sequence>
<accession>A0A9P3GGF0</accession>
<reference evidence="1 2" key="1">
    <citation type="submission" date="2021-08" db="EMBL/GenBank/DDBJ databases">
        <title>Draft Genome Sequence of Phanerochaete sordida strain YK-624.</title>
        <authorList>
            <person name="Mori T."/>
            <person name="Dohra H."/>
            <person name="Suzuki T."/>
            <person name="Kawagishi H."/>
            <person name="Hirai H."/>
        </authorList>
    </citation>
    <scope>NUCLEOTIDE SEQUENCE [LARGE SCALE GENOMIC DNA]</scope>
    <source>
        <strain evidence="1 2">YK-624</strain>
    </source>
</reference>
<comment type="caution">
    <text evidence="1">The sequence shown here is derived from an EMBL/GenBank/DDBJ whole genome shotgun (WGS) entry which is preliminary data.</text>
</comment>